<reference evidence="3 4" key="1">
    <citation type="submission" date="2010-07" db="EMBL/GenBank/DDBJ databases">
        <authorList>
            <person name="Muzny D."/>
            <person name="Qin X."/>
            <person name="Deng J."/>
            <person name="Jiang H."/>
            <person name="Liu Y."/>
            <person name="Qu J."/>
            <person name="Song X.-Z."/>
            <person name="Zhang L."/>
            <person name="Thornton R."/>
            <person name="Coyle M."/>
            <person name="Francisco L."/>
            <person name="Jackson L."/>
            <person name="Javaid M."/>
            <person name="Korchina V."/>
            <person name="Kovar C."/>
            <person name="Mata R."/>
            <person name="Mathew T."/>
            <person name="Ngo R."/>
            <person name="Nguyen L."/>
            <person name="Nguyen N."/>
            <person name="Okwuonu G."/>
            <person name="Ongeri F."/>
            <person name="Pham C."/>
            <person name="Simmons D."/>
            <person name="Wilczek-Boney K."/>
            <person name="Hale W."/>
            <person name="Jakkamsetti A."/>
            <person name="Pham P."/>
            <person name="Ruth R."/>
            <person name="San Lucas F."/>
            <person name="Warren J."/>
            <person name="Zhang J."/>
            <person name="Zhao Z."/>
            <person name="Zhou C."/>
            <person name="Zhu D."/>
            <person name="Lee S."/>
            <person name="Bess C."/>
            <person name="Blankenburg K."/>
            <person name="Forbes L."/>
            <person name="Fu Q."/>
            <person name="Gubbala S."/>
            <person name="Hirani K."/>
            <person name="Jayaseelan J.C."/>
            <person name="Lara F."/>
            <person name="Munidasa M."/>
            <person name="Palculict T."/>
            <person name="Patil S."/>
            <person name="Pu L.-L."/>
            <person name="Saada N."/>
            <person name="Tang L."/>
            <person name="Weissenberger G."/>
            <person name="Zhu Y."/>
            <person name="Hemphill L."/>
            <person name="Shang Y."/>
            <person name="Youmans B."/>
            <person name="Ayvaz T."/>
            <person name="Ross M."/>
            <person name="Santibanez J."/>
            <person name="Aqrawi P."/>
            <person name="Gross S."/>
            <person name="Joshi V."/>
            <person name="Fowler G."/>
            <person name="Nazareth L."/>
            <person name="Reid J."/>
            <person name="Worley K."/>
            <person name="Petrosino J."/>
            <person name="Highlander S."/>
            <person name="Gibbs R."/>
        </authorList>
    </citation>
    <scope>NUCLEOTIDE SEQUENCE [LARGE SCALE GENOMIC DNA]</scope>
    <source>
        <strain evidence="3 4">ATCC BAA-1640</strain>
    </source>
</reference>
<organism evidence="3 4">
    <name type="scientific">Peptoniphilus duerdenii ATCC BAA-1640</name>
    <dbReference type="NCBI Taxonomy" id="862517"/>
    <lineage>
        <taxon>Bacteria</taxon>
        <taxon>Bacillati</taxon>
        <taxon>Bacillota</taxon>
        <taxon>Tissierellia</taxon>
        <taxon>Tissierellales</taxon>
        <taxon>Peptoniphilaceae</taxon>
        <taxon>Peptoniphilus</taxon>
    </lineage>
</organism>
<evidence type="ECO:0000256" key="1">
    <source>
        <dbReference type="ARBA" id="ARBA00023125"/>
    </source>
</evidence>
<keyword evidence="1 3" id="KW-0238">DNA-binding</keyword>
<dbReference type="Proteomes" id="UP000003280">
    <property type="component" value="Unassembled WGS sequence"/>
</dbReference>
<dbReference type="PROSITE" id="PS50943">
    <property type="entry name" value="HTH_CROC1"/>
    <property type="match status" value="1"/>
</dbReference>
<name>E0NND5_9FIRM</name>
<evidence type="ECO:0000313" key="4">
    <source>
        <dbReference type="Proteomes" id="UP000003280"/>
    </source>
</evidence>
<keyword evidence="4" id="KW-1185">Reference proteome</keyword>
<gene>
    <name evidence="3" type="ORF">HMPREF9225_1674</name>
</gene>
<dbReference type="InterPro" id="IPR010982">
    <property type="entry name" value="Lambda_DNA-bd_dom_sf"/>
</dbReference>
<dbReference type="Gene3D" id="1.10.260.40">
    <property type="entry name" value="lambda repressor-like DNA-binding domains"/>
    <property type="match status" value="1"/>
</dbReference>
<evidence type="ECO:0000313" key="3">
    <source>
        <dbReference type="EMBL" id="EFM24808.1"/>
    </source>
</evidence>
<dbReference type="Pfam" id="PF01381">
    <property type="entry name" value="HTH_3"/>
    <property type="match status" value="1"/>
</dbReference>
<dbReference type="SUPFAM" id="SSF47413">
    <property type="entry name" value="lambda repressor-like DNA-binding domains"/>
    <property type="match status" value="1"/>
</dbReference>
<dbReference type="AlphaFoldDB" id="E0NND5"/>
<dbReference type="CDD" id="cd00093">
    <property type="entry name" value="HTH_XRE"/>
    <property type="match status" value="1"/>
</dbReference>
<dbReference type="HOGENOM" id="CLU_066192_44_5_9"/>
<dbReference type="GO" id="GO:0003677">
    <property type="term" value="F:DNA binding"/>
    <property type="evidence" value="ECO:0007669"/>
    <property type="project" value="UniProtKB-KW"/>
</dbReference>
<sequence>MKKSLAEIREENSKTQKDMADLLGIAVSTYCQYETGKRNLPVETVNKISKILNVNKNDIFLPIKFTVGKL</sequence>
<dbReference type="RefSeq" id="WP_008902449.1">
    <property type="nucleotide sequence ID" value="NZ_GL397071.1"/>
</dbReference>
<proteinExistence type="predicted"/>
<dbReference type="EMBL" id="AEEH01000048">
    <property type="protein sequence ID" value="EFM24808.1"/>
    <property type="molecule type" value="Genomic_DNA"/>
</dbReference>
<accession>E0NND5</accession>
<dbReference type="PANTHER" id="PTHR46558">
    <property type="entry name" value="TRACRIPTIONAL REGULATORY PROTEIN-RELATED-RELATED"/>
    <property type="match status" value="1"/>
</dbReference>
<dbReference type="PANTHER" id="PTHR46558:SF11">
    <property type="entry name" value="HTH-TYPE TRANSCRIPTIONAL REGULATOR XRE"/>
    <property type="match status" value="1"/>
</dbReference>
<dbReference type="InterPro" id="IPR001387">
    <property type="entry name" value="Cro/C1-type_HTH"/>
</dbReference>
<dbReference type="eggNOG" id="COG1476">
    <property type="taxonomic scope" value="Bacteria"/>
</dbReference>
<feature type="domain" description="HTH cro/C1-type" evidence="2">
    <location>
        <begin position="5"/>
        <end position="59"/>
    </location>
</feature>
<evidence type="ECO:0000259" key="2">
    <source>
        <dbReference type="PROSITE" id="PS50943"/>
    </source>
</evidence>
<comment type="caution">
    <text evidence="3">The sequence shown here is derived from an EMBL/GenBank/DDBJ whole genome shotgun (WGS) entry which is preliminary data.</text>
</comment>
<protein>
    <submittedName>
        <fullName evidence="3">DNA-binding helix-turn-helix protein</fullName>
    </submittedName>
</protein>
<dbReference type="STRING" id="862517.HMPREF9225_1674"/>
<dbReference type="SMART" id="SM00530">
    <property type="entry name" value="HTH_XRE"/>
    <property type="match status" value="1"/>
</dbReference>